<keyword evidence="3 6" id="KW-0812">Transmembrane</keyword>
<dbReference type="PANTHER" id="PTHR34857:SF2">
    <property type="entry name" value="SLL0384 PROTEIN"/>
    <property type="match status" value="1"/>
</dbReference>
<dbReference type="PANTHER" id="PTHR34857">
    <property type="entry name" value="SLL0384 PROTEIN"/>
    <property type="match status" value="1"/>
</dbReference>
<keyword evidence="5 6" id="KW-0472">Membrane</keyword>
<dbReference type="EMBL" id="WBJZ01000010">
    <property type="protein sequence ID" value="KAB1656875.1"/>
    <property type="molecule type" value="Genomic_DNA"/>
</dbReference>
<feature type="transmembrane region" description="Helical" evidence="6">
    <location>
        <begin position="110"/>
        <end position="134"/>
    </location>
</feature>
<dbReference type="RefSeq" id="WP_158040627.1">
    <property type="nucleotide sequence ID" value="NZ_JACCFV010000001.1"/>
</dbReference>
<reference evidence="7 8" key="1">
    <citation type="submission" date="2019-09" db="EMBL/GenBank/DDBJ databases">
        <title>Phylogeny of genus Pseudoclavibacter and closely related genus.</title>
        <authorList>
            <person name="Li Y."/>
        </authorList>
    </citation>
    <scope>NUCLEOTIDE SEQUENCE [LARGE SCALE GENOMIC DNA]</scope>
    <source>
        <strain evidence="7 8">DSM 23821</strain>
    </source>
</reference>
<dbReference type="InterPro" id="IPR051611">
    <property type="entry name" value="ECF_transporter_component"/>
</dbReference>
<keyword evidence="2" id="KW-1003">Cell membrane</keyword>
<evidence type="ECO:0000256" key="5">
    <source>
        <dbReference type="ARBA" id="ARBA00023136"/>
    </source>
</evidence>
<accession>A0A7J5BRK0</accession>
<name>A0A7J5BRK0_9MICO</name>
<evidence type="ECO:0000256" key="2">
    <source>
        <dbReference type="ARBA" id="ARBA00022475"/>
    </source>
</evidence>
<comment type="caution">
    <text evidence="7">The sequence shown here is derived from an EMBL/GenBank/DDBJ whole genome shotgun (WGS) entry which is preliminary data.</text>
</comment>
<keyword evidence="8" id="KW-1185">Reference proteome</keyword>
<feature type="transmembrane region" description="Helical" evidence="6">
    <location>
        <begin position="237"/>
        <end position="263"/>
    </location>
</feature>
<evidence type="ECO:0000313" key="8">
    <source>
        <dbReference type="Proteomes" id="UP000467240"/>
    </source>
</evidence>
<evidence type="ECO:0000256" key="3">
    <source>
        <dbReference type="ARBA" id="ARBA00022692"/>
    </source>
</evidence>
<protein>
    <submittedName>
        <fullName evidence="7">Energy-coupling factor transporter transmembrane protein EcfT</fullName>
    </submittedName>
</protein>
<dbReference type="CDD" id="cd16914">
    <property type="entry name" value="EcfT"/>
    <property type="match status" value="1"/>
</dbReference>
<proteinExistence type="predicted"/>
<evidence type="ECO:0000256" key="6">
    <source>
        <dbReference type="SAM" id="Phobius"/>
    </source>
</evidence>
<comment type="subcellular location">
    <subcellularLocation>
        <location evidence="1">Membrane</location>
        <topology evidence="1">Multi-pass membrane protein</topology>
    </subcellularLocation>
</comment>
<keyword evidence="4 6" id="KW-1133">Transmembrane helix</keyword>
<dbReference type="AlphaFoldDB" id="A0A7J5BRK0"/>
<gene>
    <name evidence="7" type="ORF">F8O01_09535</name>
</gene>
<dbReference type="GO" id="GO:0005886">
    <property type="term" value="C:plasma membrane"/>
    <property type="evidence" value="ECO:0007669"/>
    <property type="project" value="UniProtKB-ARBA"/>
</dbReference>
<organism evidence="7 8">
    <name type="scientific">Pseudoclavibacter chungangensis</name>
    <dbReference type="NCBI Taxonomy" id="587635"/>
    <lineage>
        <taxon>Bacteria</taxon>
        <taxon>Bacillati</taxon>
        <taxon>Actinomycetota</taxon>
        <taxon>Actinomycetes</taxon>
        <taxon>Micrococcales</taxon>
        <taxon>Microbacteriaceae</taxon>
        <taxon>Pseudoclavibacter</taxon>
    </lineage>
</organism>
<dbReference type="OrthoDB" id="6400at2"/>
<evidence type="ECO:0000256" key="1">
    <source>
        <dbReference type="ARBA" id="ARBA00004141"/>
    </source>
</evidence>
<feature type="transmembrane region" description="Helical" evidence="6">
    <location>
        <begin position="72"/>
        <end position="90"/>
    </location>
</feature>
<dbReference type="Pfam" id="PF02361">
    <property type="entry name" value="CbiQ"/>
    <property type="match status" value="1"/>
</dbReference>
<dbReference type="InterPro" id="IPR003339">
    <property type="entry name" value="ABC/ECF_trnsptr_transmembrane"/>
</dbReference>
<feature type="transmembrane region" description="Helical" evidence="6">
    <location>
        <begin position="27"/>
        <end position="60"/>
    </location>
</feature>
<evidence type="ECO:0000256" key="4">
    <source>
        <dbReference type="ARBA" id="ARBA00022989"/>
    </source>
</evidence>
<dbReference type="Proteomes" id="UP000467240">
    <property type="component" value="Unassembled WGS sequence"/>
</dbReference>
<evidence type="ECO:0000313" key="7">
    <source>
        <dbReference type="EMBL" id="KAB1656875.1"/>
    </source>
</evidence>
<sequence length="268" mass="27727">MSVDTRPGPPTTTGHVRFLDRVNPVAAFAAAICYSIPMLFTIDAVSALVGLGGAAVLLGLAGATPRDVVRRAWPLFIAAPVSAISMLLYAQPGGHVYGTFLLATVSDNSIRLSIAVGLRVLAIGVPTLVVLAGVDATRLADGLAQLCRFPSRFVLGALAGIRLFDVFRDDWTAMAQARRARGLGDSGAIRRGLTMAFALLVLAIRRGGVLATAMEARGFDGGERTWARPSTLGRDDLVLVLGAILLAAAALTTSIVTGSFSLVGTGAS</sequence>